<reference evidence="3" key="1">
    <citation type="submission" date="2015-07" db="EMBL/GenBank/DDBJ databases">
        <title>MeaNS - Measles Nucleotide Surveillance Program.</title>
        <authorList>
            <person name="Tran T."/>
            <person name="Druce J."/>
        </authorList>
    </citation>
    <scope>NUCLEOTIDE SEQUENCE</scope>
    <source>
        <strain evidence="3">UCB-OBI-ISO-001</strain>
        <tissue evidence="3">Gonad</tissue>
    </source>
</reference>
<evidence type="ECO:0000313" key="3">
    <source>
        <dbReference type="EMBL" id="KOF82542.1"/>
    </source>
</evidence>
<accession>A0A0L8H012</accession>
<name>A0A0L8H012_OCTBM</name>
<feature type="domain" description="DUF7044" evidence="2">
    <location>
        <begin position="2"/>
        <end position="36"/>
    </location>
</feature>
<protein>
    <recommendedName>
        <fullName evidence="2">DUF7044 domain-containing protein</fullName>
    </recommendedName>
</protein>
<proteinExistence type="predicted"/>
<feature type="non-terminal residue" evidence="3">
    <location>
        <position position="1"/>
    </location>
</feature>
<gene>
    <name evidence="3" type="ORF">OCBIM_22025181mg</name>
</gene>
<feature type="transmembrane region" description="Helical" evidence="1">
    <location>
        <begin position="67"/>
        <end position="93"/>
    </location>
</feature>
<dbReference type="AlphaFoldDB" id="A0A0L8H012"/>
<dbReference type="InterPro" id="IPR055472">
    <property type="entry name" value="DUF7044"/>
</dbReference>
<sequence length="132" mass="15096">TRNCYQCIVFTNRTSNLIEYKSGFCHNTEDFRKLCSTITGDTQLHSLVRGQDNSINVIVLVTVVSGFISNITAVVVVVVVVIVAIAVIVVFILTKSITATARHNSHHLYYQHHHHRQHRRYRFLHRHQTSSS</sequence>
<keyword evidence="1" id="KW-0472">Membrane</keyword>
<organism evidence="3">
    <name type="scientific">Octopus bimaculoides</name>
    <name type="common">California two-spotted octopus</name>
    <dbReference type="NCBI Taxonomy" id="37653"/>
    <lineage>
        <taxon>Eukaryota</taxon>
        <taxon>Metazoa</taxon>
        <taxon>Spiralia</taxon>
        <taxon>Lophotrochozoa</taxon>
        <taxon>Mollusca</taxon>
        <taxon>Cephalopoda</taxon>
        <taxon>Coleoidea</taxon>
        <taxon>Octopodiformes</taxon>
        <taxon>Octopoda</taxon>
        <taxon>Incirrata</taxon>
        <taxon>Octopodidae</taxon>
        <taxon>Octopus</taxon>
    </lineage>
</organism>
<dbReference type="Pfam" id="PF23071">
    <property type="entry name" value="DUF7044"/>
    <property type="match status" value="1"/>
</dbReference>
<keyword evidence="1" id="KW-0812">Transmembrane</keyword>
<evidence type="ECO:0000256" key="1">
    <source>
        <dbReference type="SAM" id="Phobius"/>
    </source>
</evidence>
<evidence type="ECO:0000259" key="2">
    <source>
        <dbReference type="Pfam" id="PF23071"/>
    </source>
</evidence>
<dbReference type="EMBL" id="KQ419721">
    <property type="protein sequence ID" value="KOF82542.1"/>
    <property type="molecule type" value="Genomic_DNA"/>
</dbReference>
<keyword evidence="1" id="KW-1133">Transmembrane helix</keyword>